<dbReference type="KEGG" id="ath:AT1G26750"/>
<evidence type="ECO:0000256" key="6">
    <source>
        <dbReference type="ARBA" id="ARBA00035137"/>
    </source>
</evidence>
<reference evidence="9" key="2">
    <citation type="submission" date="2016-03" db="EMBL/GenBank/DDBJ databases">
        <title>Full-length assembly of Arabidopsis thaliana Ler reveals the complement of translocations and inversions.</title>
        <authorList>
            <person name="Zapata L."/>
            <person name="Schneeberger K."/>
            <person name="Ossowski S."/>
        </authorList>
    </citation>
    <scope>NUCLEOTIDE SEQUENCE [LARGE SCALE GENOMIC DNA]</scope>
    <source>
        <tissue evidence="9">Leaf</tissue>
    </source>
</reference>
<dbReference type="InterPro" id="IPR059242">
    <property type="entry name" value="mS23_dom"/>
</dbReference>
<dbReference type="PANTHER" id="PTHR35693">
    <property type="entry name" value="EXPRESSED PROTEIN"/>
    <property type="match status" value="1"/>
</dbReference>
<sequence length="195" mass="22046">MSWMKGDLLSKTRRLVGGLATREPVWLKAMEASPPPVFPRSNGKIQKIVLPEDPYVRKFANKHPGTKIDDPAKISAFIPDQARVYGCRVLELKEHGISEGDAMSVANMEYLSERKEMKKAYKRLKELAVMQDKDPPPKPYPSAKKGLITQSKTSAKDRFQTPSVRRLVNQLKNEKDVLLQDRTGGSANQDNWIDE</sequence>
<dbReference type="Araport" id="AT1G26750"/>
<dbReference type="OMA" id="DMEYRTE"/>
<proteinExistence type="inferred from homology"/>
<comment type="similarity">
    <text evidence="2">Belongs to the mitochondrion-specific ribosomal protein mS23 family.</text>
</comment>
<dbReference type="Proteomes" id="UP000426265">
    <property type="component" value="Unassembled WGS sequence"/>
</dbReference>
<feature type="region of interest" description="Disordered" evidence="7">
    <location>
        <begin position="131"/>
        <end position="195"/>
    </location>
</feature>
<dbReference type="AlphaFoldDB" id="A0A178WCX1"/>
<accession>A0A178WCX1</accession>
<evidence type="ECO:0000256" key="2">
    <source>
        <dbReference type="ARBA" id="ARBA00009864"/>
    </source>
</evidence>
<evidence type="ECO:0000313" key="9">
    <source>
        <dbReference type="EMBL" id="OAP16299.1"/>
    </source>
</evidence>
<protein>
    <recommendedName>
        <fullName evidence="6">Small ribosomal subunit protein mS23</fullName>
    </recommendedName>
</protein>
<dbReference type="EMBL" id="CACRSJ010000104">
    <property type="protein sequence ID" value="VYS47238.1"/>
    <property type="molecule type" value="Genomic_DNA"/>
</dbReference>
<organism evidence="9 11">
    <name type="scientific">Arabidopsis thaliana</name>
    <name type="common">Mouse-ear cress</name>
    <dbReference type="NCBI Taxonomy" id="3702"/>
    <lineage>
        <taxon>Eukaryota</taxon>
        <taxon>Viridiplantae</taxon>
        <taxon>Streptophyta</taxon>
        <taxon>Embryophyta</taxon>
        <taxon>Tracheophyta</taxon>
        <taxon>Spermatophyta</taxon>
        <taxon>Magnoliopsida</taxon>
        <taxon>eudicotyledons</taxon>
        <taxon>Gunneridae</taxon>
        <taxon>Pentapetalae</taxon>
        <taxon>rosids</taxon>
        <taxon>malvids</taxon>
        <taxon>Brassicales</taxon>
        <taxon>Brassicaceae</taxon>
        <taxon>Camelineae</taxon>
        <taxon>Arabidopsis</taxon>
    </lineage>
</organism>
<evidence type="ECO:0000256" key="1">
    <source>
        <dbReference type="ARBA" id="ARBA00004173"/>
    </source>
</evidence>
<dbReference type="Gramene" id="AT1G26750.1">
    <property type="protein sequence ID" value="AT1G26750.1"/>
    <property type="gene ID" value="AT1G26750"/>
</dbReference>
<keyword evidence="4" id="KW-0496">Mitochondrion</keyword>
<dbReference type="Proteomes" id="UP000078284">
    <property type="component" value="Chromosome 1"/>
</dbReference>
<keyword evidence="3" id="KW-0689">Ribosomal protein</keyword>
<evidence type="ECO:0000256" key="5">
    <source>
        <dbReference type="ARBA" id="ARBA00023274"/>
    </source>
</evidence>
<evidence type="ECO:0000313" key="10">
    <source>
        <dbReference type="EMBL" id="VYS47238.1"/>
    </source>
</evidence>
<dbReference type="SMR" id="A0A178WCX1"/>
<feature type="compositionally biased region" description="Polar residues" evidence="7">
    <location>
        <begin position="183"/>
        <end position="195"/>
    </location>
</feature>
<dbReference type="ExpressionAtlas" id="A0A178WCX1">
    <property type="expression patterns" value="baseline and differential"/>
</dbReference>
<evidence type="ECO:0000313" key="11">
    <source>
        <dbReference type="Proteomes" id="UP000078284"/>
    </source>
</evidence>
<gene>
    <name evidence="8" type="ordered locus">At1g26750</name>
    <name evidence="9" type="ordered locus">AXX17_At1g27140</name>
    <name evidence="10" type="ORF">AN1_LOCUS2731</name>
</gene>
<dbReference type="GeneID" id="839216"/>
<evidence type="ECO:0000256" key="3">
    <source>
        <dbReference type="ARBA" id="ARBA00022980"/>
    </source>
</evidence>
<evidence type="ECO:0000256" key="4">
    <source>
        <dbReference type="ARBA" id="ARBA00023128"/>
    </source>
</evidence>
<reference evidence="10 12" key="3">
    <citation type="submission" date="2019-11" db="EMBL/GenBank/DDBJ databases">
        <authorList>
            <person name="Jiao W.-B."/>
            <person name="Schneeberger K."/>
        </authorList>
    </citation>
    <scope>NUCLEOTIDE SEQUENCE [LARGE SCALE GENOMIC DNA]</scope>
    <source>
        <strain evidence="12">cv. An-1</strain>
    </source>
</reference>
<keyword evidence="5" id="KW-0687">Ribonucleoprotein</keyword>
<dbReference type="CDD" id="cd23701">
    <property type="entry name" value="At1g26750"/>
    <property type="match status" value="1"/>
</dbReference>
<comment type="subcellular location">
    <subcellularLocation>
        <location evidence="1">Mitochondrion</location>
    </subcellularLocation>
</comment>
<name>A0A178WCX1_ARATH</name>
<evidence type="ECO:0000256" key="7">
    <source>
        <dbReference type="SAM" id="MobiDB-lite"/>
    </source>
</evidence>
<evidence type="ECO:0000313" key="8">
    <source>
        <dbReference type="Araport" id="AT1G26750"/>
    </source>
</evidence>
<dbReference type="EMBL" id="LUHQ01000001">
    <property type="protein sequence ID" value="OAP16299.1"/>
    <property type="molecule type" value="Genomic_DNA"/>
</dbReference>
<reference evidence="11" key="1">
    <citation type="journal article" date="2016" name="Proc. Natl. Acad. Sci. U.S.A.">
        <title>Chromosome-level assembly of Arabidopsis thaliana Ler reveals the extent of translocation and inversion polymorphisms.</title>
        <authorList>
            <person name="Zapata L."/>
            <person name="Ding J."/>
            <person name="Willing E.M."/>
            <person name="Hartwig B."/>
            <person name="Bezdan D."/>
            <person name="Jiao W.B."/>
            <person name="Patel V."/>
            <person name="Velikkakam James G."/>
            <person name="Koornneef M."/>
            <person name="Ossowski S."/>
            <person name="Schneeberger K."/>
        </authorList>
    </citation>
    <scope>NUCLEOTIDE SEQUENCE [LARGE SCALE GENOMIC DNA]</scope>
    <source>
        <strain evidence="11">cv. Landsberg erecta</strain>
    </source>
</reference>
<dbReference type="PANTHER" id="PTHR35693:SF1">
    <property type="entry name" value="EXPRESSED PROTEIN"/>
    <property type="match status" value="1"/>
</dbReference>
<evidence type="ECO:0000313" key="12">
    <source>
        <dbReference type="Proteomes" id="UP000426265"/>
    </source>
</evidence>